<feature type="compositionally biased region" description="Basic and acidic residues" evidence="1">
    <location>
        <begin position="249"/>
        <end position="308"/>
    </location>
</feature>
<protein>
    <recommendedName>
        <fullName evidence="6">SAYSvFN domain-containing protein</fullName>
    </recommendedName>
</protein>
<gene>
    <name evidence="3" type="ORF">GUITHDRAFT_110700</name>
</gene>
<feature type="transmembrane region" description="Helical" evidence="2">
    <location>
        <begin position="126"/>
        <end position="146"/>
    </location>
</feature>
<dbReference type="Proteomes" id="UP000011087">
    <property type="component" value="Unassembled WGS sequence"/>
</dbReference>
<evidence type="ECO:0000313" key="5">
    <source>
        <dbReference type="Proteomes" id="UP000011087"/>
    </source>
</evidence>
<dbReference type="AlphaFoldDB" id="L1J5E5"/>
<organism evidence="3">
    <name type="scientific">Guillardia theta (strain CCMP2712)</name>
    <name type="common">Cryptophyte</name>
    <dbReference type="NCBI Taxonomy" id="905079"/>
    <lineage>
        <taxon>Eukaryota</taxon>
        <taxon>Cryptophyceae</taxon>
        <taxon>Pyrenomonadales</taxon>
        <taxon>Geminigeraceae</taxon>
        <taxon>Guillardia</taxon>
    </lineage>
</organism>
<dbReference type="RefSeq" id="XP_005830265.1">
    <property type="nucleotide sequence ID" value="XM_005830208.1"/>
</dbReference>
<keyword evidence="2" id="KW-1133">Transmembrane helix</keyword>
<evidence type="ECO:0000313" key="4">
    <source>
        <dbReference type="EnsemblProtists" id="EKX43285"/>
    </source>
</evidence>
<dbReference type="GeneID" id="17300021"/>
<evidence type="ECO:0008006" key="6">
    <source>
        <dbReference type="Google" id="ProtNLM"/>
    </source>
</evidence>
<feature type="transmembrane region" description="Helical" evidence="2">
    <location>
        <begin position="103"/>
        <end position="120"/>
    </location>
</feature>
<reference evidence="3 5" key="1">
    <citation type="journal article" date="2012" name="Nature">
        <title>Algal genomes reveal evolutionary mosaicism and the fate of nucleomorphs.</title>
        <authorList>
            <consortium name="DOE Joint Genome Institute"/>
            <person name="Curtis B.A."/>
            <person name="Tanifuji G."/>
            <person name="Burki F."/>
            <person name="Gruber A."/>
            <person name="Irimia M."/>
            <person name="Maruyama S."/>
            <person name="Arias M.C."/>
            <person name="Ball S.G."/>
            <person name="Gile G.H."/>
            <person name="Hirakawa Y."/>
            <person name="Hopkins J.F."/>
            <person name="Kuo A."/>
            <person name="Rensing S.A."/>
            <person name="Schmutz J."/>
            <person name="Symeonidi A."/>
            <person name="Elias M."/>
            <person name="Eveleigh R.J."/>
            <person name="Herman E.K."/>
            <person name="Klute M.J."/>
            <person name="Nakayama T."/>
            <person name="Obornik M."/>
            <person name="Reyes-Prieto A."/>
            <person name="Armbrust E.V."/>
            <person name="Aves S.J."/>
            <person name="Beiko R.G."/>
            <person name="Coutinho P."/>
            <person name="Dacks J.B."/>
            <person name="Durnford D.G."/>
            <person name="Fast N.M."/>
            <person name="Green B.R."/>
            <person name="Grisdale C.J."/>
            <person name="Hempel F."/>
            <person name="Henrissat B."/>
            <person name="Hoppner M.P."/>
            <person name="Ishida K."/>
            <person name="Kim E."/>
            <person name="Koreny L."/>
            <person name="Kroth P.G."/>
            <person name="Liu Y."/>
            <person name="Malik S.B."/>
            <person name="Maier U.G."/>
            <person name="McRose D."/>
            <person name="Mock T."/>
            <person name="Neilson J.A."/>
            <person name="Onodera N.T."/>
            <person name="Poole A.M."/>
            <person name="Pritham E.J."/>
            <person name="Richards T.A."/>
            <person name="Rocap G."/>
            <person name="Roy S.W."/>
            <person name="Sarai C."/>
            <person name="Schaack S."/>
            <person name="Shirato S."/>
            <person name="Slamovits C.H."/>
            <person name="Spencer D.F."/>
            <person name="Suzuki S."/>
            <person name="Worden A.Z."/>
            <person name="Zauner S."/>
            <person name="Barry K."/>
            <person name="Bell C."/>
            <person name="Bharti A.K."/>
            <person name="Crow J.A."/>
            <person name="Grimwood J."/>
            <person name="Kramer R."/>
            <person name="Lindquist E."/>
            <person name="Lucas S."/>
            <person name="Salamov A."/>
            <person name="McFadden G.I."/>
            <person name="Lane C.E."/>
            <person name="Keeling P.J."/>
            <person name="Gray M.W."/>
            <person name="Grigoriev I.V."/>
            <person name="Archibald J.M."/>
        </authorList>
    </citation>
    <scope>NUCLEOTIDE SEQUENCE</scope>
    <source>
        <strain evidence="3 5">CCMP2712</strain>
    </source>
</reference>
<feature type="region of interest" description="Disordered" evidence="1">
    <location>
        <begin position="215"/>
        <end position="308"/>
    </location>
</feature>
<name>L1J5E5_GUITC</name>
<reference evidence="4" key="3">
    <citation type="submission" date="2016-03" db="UniProtKB">
        <authorList>
            <consortium name="EnsemblProtists"/>
        </authorList>
    </citation>
    <scope>IDENTIFICATION</scope>
</reference>
<dbReference type="KEGG" id="gtt:GUITHDRAFT_110700"/>
<evidence type="ECO:0000256" key="2">
    <source>
        <dbReference type="SAM" id="Phobius"/>
    </source>
</evidence>
<feature type="compositionally biased region" description="Low complexity" evidence="1">
    <location>
        <begin position="220"/>
        <end position="231"/>
    </location>
</feature>
<evidence type="ECO:0000256" key="1">
    <source>
        <dbReference type="SAM" id="MobiDB-lite"/>
    </source>
</evidence>
<dbReference type="HOGENOM" id="CLU_904458_0_0_1"/>
<dbReference type="EnsemblProtists" id="EKX43285">
    <property type="protein sequence ID" value="EKX43285"/>
    <property type="gene ID" value="GUITHDRAFT_110700"/>
</dbReference>
<feature type="region of interest" description="Disordered" evidence="1">
    <location>
        <begin position="1"/>
        <end position="28"/>
    </location>
</feature>
<evidence type="ECO:0000313" key="3">
    <source>
        <dbReference type="EMBL" id="EKX43285.1"/>
    </source>
</evidence>
<keyword evidence="5" id="KW-1185">Reference proteome</keyword>
<reference evidence="5" key="2">
    <citation type="submission" date="2012-11" db="EMBL/GenBank/DDBJ databases">
        <authorList>
            <person name="Kuo A."/>
            <person name="Curtis B.A."/>
            <person name="Tanifuji G."/>
            <person name="Burki F."/>
            <person name="Gruber A."/>
            <person name="Irimia M."/>
            <person name="Maruyama S."/>
            <person name="Arias M.C."/>
            <person name="Ball S.G."/>
            <person name="Gile G.H."/>
            <person name="Hirakawa Y."/>
            <person name="Hopkins J.F."/>
            <person name="Rensing S.A."/>
            <person name="Schmutz J."/>
            <person name="Symeonidi A."/>
            <person name="Elias M."/>
            <person name="Eveleigh R.J."/>
            <person name="Herman E.K."/>
            <person name="Klute M.J."/>
            <person name="Nakayama T."/>
            <person name="Obornik M."/>
            <person name="Reyes-Prieto A."/>
            <person name="Armbrust E.V."/>
            <person name="Aves S.J."/>
            <person name="Beiko R.G."/>
            <person name="Coutinho P."/>
            <person name="Dacks J.B."/>
            <person name="Durnford D.G."/>
            <person name="Fast N.M."/>
            <person name="Green B.R."/>
            <person name="Grisdale C."/>
            <person name="Hempe F."/>
            <person name="Henrissat B."/>
            <person name="Hoppner M.P."/>
            <person name="Ishida K.-I."/>
            <person name="Kim E."/>
            <person name="Koreny L."/>
            <person name="Kroth P.G."/>
            <person name="Liu Y."/>
            <person name="Malik S.-B."/>
            <person name="Maier U.G."/>
            <person name="McRose D."/>
            <person name="Mock T."/>
            <person name="Neilson J.A."/>
            <person name="Onodera N.T."/>
            <person name="Poole A.M."/>
            <person name="Pritham E.J."/>
            <person name="Richards T.A."/>
            <person name="Rocap G."/>
            <person name="Roy S.W."/>
            <person name="Sarai C."/>
            <person name="Schaack S."/>
            <person name="Shirato S."/>
            <person name="Slamovits C.H."/>
            <person name="Spencer D.F."/>
            <person name="Suzuki S."/>
            <person name="Worden A.Z."/>
            <person name="Zauner S."/>
            <person name="Barry K."/>
            <person name="Bell C."/>
            <person name="Bharti A.K."/>
            <person name="Crow J.A."/>
            <person name="Grimwood J."/>
            <person name="Kramer R."/>
            <person name="Lindquist E."/>
            <person name="Lucas S."/>
            <person name="Salamov A."/>
            <person name="McFadden G.I."/>
            <person name="Lane C.E."/>
            <person name="Keeling P.J."/>
            <person name="Gray M.W."/>
            <person name="Grigoriev I.V."/>
            <person name="Archibald J.M."/>
        </authorList>
    </citation>
    <scope>NUCLEOTIDE SEQUENCE</scope>
    <source>
        <strain evidence="5">CCMP2712</strain>
    </source>
</reference>
<accession>L1J5E5</accession>
<dbReference type="PaxDb" id="55529-EKX43285"/>
<keyword evidence="2" id="KW-0812">Transmembrane</keyword>
<keyword evidence="2" id="KW-0472">Membrane</keyword>
<proteinExistence type="predicted"/>
<sequence length="308" mass="35883">MSTHSTSIVIDGNKSRHKPFQPSVSDMSSYSYPSQLFRLKKQRSRDGGSIMSLVNSDDQSEEHVIRLKRRDVLLLRKLVTEGLRKDELPAYQPLQMRGTFHSIPAHFLPFVLLLVVIIFWGDGVRMYLFAALPGLAFCAYMSYFVYQELSKPLVKGLDKEGSIASEFFQRLGSADDFSRLPSQYSYRITRTTSWDRFTAVPSAAMQAILEDLEDEDLARSPSTSSVTTATSMNYKDYVQTTREFKKRQREKEREEREKERREREERQERERKEEEKAEQARVKEEPRGLARARAKEVDKMKEIKEARE</sequence>
<dbReference type="EMBL" id="JH993011">
    <property type="protein sequence ID" value="EKX43285.1"/>
    <property type="molecule type" value="Genomic_DNA"/>
</dbReference>